<name>A0AAV2PT38_MEGNR</name>
<evidence type="ECO:0008006" key="12">
    <source>
        <dbReference type="Google" id="ProtNLM"/>
    </source>
</evidence>
<evidence type="ECO:0000256" key="5">
    <source>
        <dbReference type="ARBA" id="ARBA00022781"/>
    </source>
</evidence>
<comment type="subcellular location">
    <subcellularLocation>
        <location evidence="1">Mitochondrion inner membrane</location>
    </subcellularLocation>
</comment>
<dbReference type="PIRSF" id="PIRSF002455">
    <property type="entry name" value="ATP_synthase_coupling_factor_6"/>
    <property type="match status" value="1"/>
</dbReference>
<dbReference type="InterPro" id="IPR008387">
    <property type="entry name" value="ATP_synth_f6_mt"/>
</dbReference>
<feature type="non-terminal residue" evidence="10">
    <location>
        <position position="1"/>
    </location>
</feature>
<keyword evidence="9" id="KW-0472">Membrane</keyword>
<accession>A0AAV2PT38</accession>
<proteinExistence type="inferred from homology"/>
<dbReference type="PANTHER" id="PTHR12441">
    <property type="entry name" value="ATP SYNTHASE COUPLING FACTOR 6, MITOCHONDRIAL"/>
    <property type="match status" value="1"/>
</dbReference>
<evidence type="ECO:0000256" key="4">
    <source>
        <dbReference type="ARBA" id="ARBA00022547"/>
    </source>
</evidence>
<sequence>RMIVTRLFSNVRTLQVALRCNYGATSVLNQAVDPIQQLFVDKIRAYDVKAKEQGTGLVDATPEVEKRLEQELGKVAKAYGGGDGIDMTAFPTFEFTDPVVDPLA</sequence>
<organism evidence="10 11">
    <name type="scientific">Meganyctiphanes norvegica</name>
    <name type="common">Northern krill</name>
    <name type="synonym">Thysanopoda norvegica</name>
    <dbReference type="NCBI Taxonomy" id="48144"/>
    <lineage>
        <taxon>Eukaryota</taxon>
        <taxon>Metazoa</taxon>
        <taxon>Ecdysozoa</taxon>
        <taxon>Arthropoda</taxon>
        <taxon>Crustacea</taxon>
        <taxon>Multicrustacea</taxon>
        <taxon>Malacostraca</taxon>
        <taxon>Eumalacostraca</taxon>
        <taxon>Eucarida</taxon>
        <taxon>Euphausiacea</taxon>
        <taxon>Euphausiidae</taxon>
        <taxon>Meganyctiphanes</taxon>
    </lineage>
</organism>
<dbReference type="GO" id="GO:0015986">
    <property type="term" value="P:proton motive force-driven ATP synthesis"/>
    <property type="evidence" value="ECO:0007669"/>
    <property type="project" value="InterPro"/>
</dbReference>
<dbReference type="Proteomes" id="UP001497623">
    <property type="component" value="Unassembled WGS sequence"/>
</dbReference>
<evidence type="ECO:0000256" key="9">
    <source>
        <dbReference type="ARBA" id="ARBA00023136"/>
    </source>
</evidence>
<gene>
    <name evidence="10" type="ORF">MNOR_LOCUS3616</name>
</gene>
<evidence type="ECO:0000256" key="8">
    <source>
        <dbReference type="ARBA" id="ARBA00023128"/>
    </source>
</evidence>
<dbReference type="FunFam" id="1.10.246.110:FF:000001">
    <property type="entry name" value="ATP synthase-coupling factor 6, mitochondrial"/>
    <property type="match status" value="1"/>
</dbReference>
<keyword evidence="3" id="KW-0813">Transport</keyword>
<keyword evidence="11" id="KW-1185">Reference proteome</keyword>
<dbReference type="GO" id="GO:0005743">
    <property type="term" value="C:mitochondrial inner membrane"/>
    <property type="evidence" value="ECO:0007669"/>
    <property type="project" value="UniProtKB-SubCell"/>
</dbReference>
<reference evidence="10 11" key="1">
    <citation type="submission" date="2024-05" db="EMBL/GenBank/DDBJ databases">
        <authorList>
            <person name="Wallberg A."/>
        </authorList>
    </citation>
    <scope>NUCLEOTIDE SEQUENCE [LARGE SCALE GENOMIC DNA]</scope>
</reference>
<keyword evidence="5" id="KW-0375">Hydrogen ion transport</keyword>
<dbReference type="GO" id="GO:0015078">
    <property type="term" value="F:proton transmembrane transporter activity"/>
    <property type="evidence" value="ECO:0007669"/>
    <property type="project" value="InterPro"/>
</dbReference>
<dbReference type="InterPro" id="IPR036204">
    <property type="entry name" value="ATP_synth_f6_sf_mt"/>
</dbReference>
<dbReference type="Pfam" id="PF05511">
    <property type="entry name" value="ATP-synt_F6"/>
    <property type="match status" value="1"/>
</dbReference>
<dbReference type="GO" id="GO:0045259">
    <property type="term" value="C:proton-transporting ATP synthase complex"/>
    <property type="evidence" value="ECO:0007669"/>
    <property type="project" value="UniProtKB-KW"/>
</dbReference>
<comment type="caution">
    <text evidence="10">The sequence shown here is derived from an EMBL/GenBank/DDBJ whole genome shotgun (WGS) entry which is preliminary data.</text>
</comment>
<evidence type="ECO:0000256" key="2">
    <source>
        <dbReference type="ARBA" id="ARBA00007346"/>
    </source>
</evidence>
<evidence type="ECO:0000313" key="10">
    <source>
        <dbReference type="EMBL" id="CAL4063761.1"/>
    </source>
</evidence>
<evidence type="ECO:0000256" key="7">
    <source>
        <dbReference type="ARBA" id="ARBA00023065"/>
    </source>
</evidence>
<evidence type="ECO:0000256" key="6">
    <source>
        <dbReference type="ARBA" id="ARBA00022792"/>
    </source>
</evidence>
<evidence type="ECO:0000313" key="11">
    <source>
        <dbReference type="Proteomes" id="UP001497623"/>
    </source>
</evidence>
<dbReference type="Gene3D" id="1.10.246.110">
    <property type="entry name" value="Mitochondrial ATP synthase-coupling factor 6"/>
    <property type="match status" value="1"/>
</dbReference>
<keyword evidence="4" id="KW-0138">CF(0)</keyword>
<protein>
    <recommendedName>
        <fullName evidence="12">ATP synthase-coupling factor 6, mitochondrial</fullName>
    </recommendedName>
</protein>
<keyword evidence="6" id="KW-0999">Mitochondrion inner membrane</keyword>
<dbReference type="AlphaFoldDB" id="A0AAV2PT38"/>
<keyword evidence="7" id="KW-0406">Ion transport</keyword>
<comment type="similarity">
    <text evidence="2">Belongs to the eukaryotic ATPase subunit F6 family.</text>
</comment>
<dbReference type="SUPFAM" id="SSF111357">
    <property type="entry name" value="Mitochondrial ATP synthase coupling factor 6"/>
    <property type="match status" value="1"/>
</dbReference>
<dbReference type="EMBL" id="CAXKWB010001251">
    <property type="protein sequence ID" value="CAL4063761.1"/>
    <property type="molecule type" value="Genomic_DNA"/>
</dbReference>
<evidence type="ECO:0000256" key="1">
    <source>
        <dbReference type="ARBA" id="ARBA00004273"/>
    </source>
</evidence>
<evidence type="ECO:0000256" key="3">
    <source>
        <dbReference type="ARBA" id="ARBA00022448"/>
    </source>
</evidence>
<dbReference type="PANTHER" id="PTHR12441:SF10">
    <property type="entry name" value="ATP SYNTHASE-COUPLING FACTOR 6, MITOCHONDRIAL"/>
    <property type="match status" value="1"/>
</dbReference>
<keyword evidence="8" id="KW-0496">Mitochondrion</keyword>